<protein>
    <submittedName>
        <fullName evidence="2">Uncharacterized protein</fullName>
    </submittedName>
</protein>
<dbReference type="Gene3D" id="3.30.760.10">
    <property type="entry name" value="RNA Cap, Translation Initiation Factor Eif4e"/>
    <property type="match status" value="2"/>
</dbReference>
<proteinExistence type="inferred from homology"/>
<reference evidence="2 3" key="1">
    <citation type="journal article" date="2011" name="Science">
        <title>The ecoresponsive genome of Daphnia pulex.</title>
        <authorList>
            <person name="Colbourne J.K."/>
            <person name="Pfrender M.E."/>
            <person name="Gilbert D."/>
            <person name="Thomas W.K."/>
            <person name="Tucker A."/>
            <person name="Oakley T.H."/>
            <person name="Tokishita S."/>
            <person name="Aerts A."/>
            <person name="Arnold G.J."/>
            <person name="Basu M.K."/>
            <person name="Bauer D.J."/>
            <person name="Caceres C.E."/>
            <person name="Carmel L."/>
            <person name="Casola C."/>
            <person name="Choi J.H."/>
            <person name="Detter J.C."/>
            <person name="Dong Q."/>
            <person name="Dusheyko S."/>
            <person name="Eads B.D."/>
            <person name="Frohlich T."/>
            <person name="Geiler-Samerotte K.A."/>
            <person name="Gerlach D."/>
            <person name="Hatcher P."/>
            <person name="Jogdeo S."/>
            <person name="Krijgsveld J."/>
            <person name="Kriventseva E.V."/>
            <person name="Kultz D."/>
            <person name="Laforsch C."/>
            <person name="Lindquist E."/>
            <person name="Lopez J."/>
            <person name="Manak J.R."/>
            <person name="Muller J."/>
            <person name="Pangilinan J."/>
            <person name="Patwardhan R.P."/>
            <person name="Pitluck S."/>
            <person name="Pritham E.J."/>
            <person name="Rechtsteiner A."/>
            <person name="Rho M."/>
            <person name="Rogozin I.B."/>
            <person name="Sakarya O."/>
            <person name="Salamov A."/>
            <person name="Schaack S."/>
            <person name="Shapiro H."/>
            <person name="Shiga Y."/>
            <person name="Skalitzky C."/>
            <person name="Smith Z."/>
            <person name="Souvorov A."/>
            <person name="Sung W."/>
            <person name="Tang Z."/>
            <person name="Tsuchiya D."/>
            <person name="Tu H."/>
            <person name="Vos H."/>
            <person name="Wang M."/>
            <person name="Wolf Y.I."/>
            <person name="Yamagata H."/>
            <person name="Yamada T."/>
            <person name="Ye Y."/>
            <person name="Shaw J.R."/>
            <person name="Andrews J."/>
            <person name="Crease T.J."/>
            <person name="Tang H."/>
            <person name="Lucas S.M."/>
            <person name="Robertson H.M."/>
            <person name="Bork P."/>
            <person name="Koonin E.V."/>
            <person name="Zdobnov E.M."/>
            <person name="Grigoriev I.V."/>
            <person name="Lynch M."/>
            <person name="Boore J.L."/>
        </authorList>
    </citation>
    <scope>NUCLEOTIDE SEQUENCE [LARGE SCALE GENOMIC DNA]</scope>
</reference>
<dbReference type="AlphaFoldDB" id="E9GLW0"/>
<evidence type="ECO:0000313" key="3">
    <source>
        <dbReference type="Proteomes" id="UP000000305"/>
    </source>
</evidence>
<dbReference type="SUPFAM" id="SSF55418">
    <property type="entry name" value="eIF4e-like"/>
    <property type="match status" value="2"/>
</dbReference>
<dbReference type="eggNOG" id="ENOG502SG47">
    <property type="taxonomic scope" value="Eukaryota"/>
</dbReference>
<dbReference type="KEGG" id="dpx:DAPPUDRAFT_244799"/>
<dbReference type="HOGENOM" id="CLU_026043_0_0_1"/>
<dbReference type="Proteomes" id="UP000000305">
    <property type="component" value="Unassembled WGS sequence"/>
</dbReference>
<dbReference type="Pfam" id="PF08939">
    <property type="entry name" value="Bles03"/>
    <property type="match status" value="2"/>
</dbReference>
<dbReference type="InParanoid" id="E9GLW0"/>
<dbReference type="PANTHER" id="PTHR31977:SF1">
    <property type="entry name" value="UPF0696 PROTEIN C11ORF68"/>
    <property type="match status" value="1"/>
</dbReference>
<evidence type="ECO:0000313" key="2">
    <source>
        <dbReference type="EMBL" id="EFX79580.1"/>
    </source>
</evidence>
<accession>E9GLW0</accession>
<dbReference type="PANTHER" id="PTHR31977">
    <property type="entry name" value="UPF0696 PROTEIN C11ORF68"/>
    <property type="match status" value="1"/>
</dbReference>
<dbReference type="InterPro" id="IPR015034">
    <property type="entry name" value="Bles03"/>
</dbReference>
<dbReference type="EMBL" id="GL732551">
    <property type="protein sequence ID" value="EFX79580.1"/>
    <property type="molecule type" value="Genomic_DNA"/>
</dbReference>
<dbReference type="OrthoDB" id="6409833at2759"/>
<organism evidence="2 3">
    <name type="scientific">Daphnia pulex</name>
    <name type="common">Water flea</name>
    <dbReference type="NCBI Taxonomy" id="6669"/>
    <lineage>
        <taxon>Eukaryota</taxon>
        <taxon>Metazoa</taxon>
        <taxon>Ecdysozoa</taxon>
        <taxon>Arthropoda</taxon>
        <taxon>Crustacea</taxon>
        <taxon>Branchiopoda</taxon>
        <taxon>Diplostraca</taxon>
        <taxon>Cladocera</taxon>
        <taxon>Anomopoda</taxon>
        <taxon>Daphniidae</taxon>
        <taxon>Daphnia</taxon>
    </lineage>
</organism>
<dbReference type="InterPro" id="IPR023398">
    <property type="entry name" value="TIF_eIF4e-like"/>
</dbReference>
<sequence>MDSKAEENRNQRLVSPPCFVNPDLDKIHNPDCQKQPSSCRCSDKTAWIWASSSVPVESIRWGMWILFLEKKNVDKIWSEIVALLSKNELGNVAKVSTKKRRDNKHFICLYTYDFKDVPDVFRVLVTLWRMNHIENDFLKYVTEVHDVEEAVNGAGIPMYISPHAVIYEKKESIKMHHVLDIGPDSKVCLVAELRRNSVSEDKIKFYNPPTNIQITSSVSRPCKYDELFDREDEFHESLCNKQPSTCYCENVDWIWTNQLVRVKSIHSGKWLLFPDRENVDQIWEKVKILVAANRLGNIAKVSKGETGNEHVLCVYTQNFEDVQDVFRVLVTLRRNRLHNTFMNYKTDEATLQGVYKTDEAAKRAGFDSTEKLKPGQRVSMYFSPPSPTVSTGATEFIQLFLNNIEPEFKRGLVAELRKEPHDIEDNIIFYNPPKILQPSDRSSGFVPKSY</sequence>
<dbReference type="PhylomeDB" id="E9GLW0"/>
<keyword evidence="3" id="KW-1185">Reference proteome</keyword>
<comment type="similarity">
    <text evidence="1">Belongs to the UPF0696 family.</text>
</comment>
<name>E9GLW0_DAPPU</name>
<dbReference type="OMA" id="HEATWIN"/>
<gene>
    <name evidence="2" type="ORF">DAPPUDRAFT_244799</name>
</gene>
<evidence type="ECO:0000256" key="1">
    <source>
        <dbReference type="ARBA" id="ARBA00010568"/>
    </source>
</evidence>